<evidence type="ECO:0000256" key="3">
    <source>
        <dbReference type="SAM" id="Phobius"/>
    </source>
</evidence>
<dbReference type="InterPro" id="IPR020309">
    <property type="entry name" value="Smim-14"/>
</dbReference>
<keyword evidence="3" id="KW-0812">Transmembrane</keyword>
<dbReference type="GO" id="GO:0005783">
    <property type="term" value="C:endoplasmic reticulum"/>
    <property type="evidence" value="ECO:0007669"/>
    <property type="project" value="TreeGrafter"/>
</dbReference>
<proteinExistence type="predicted"/>
<reference evidence="4 5" key="1">
    <citation type="submission" date="2016-03" db="EMBL/GenBank/DDBJ databases">
        <title>Cyphomyrmex costatus WGS genome.</title>
        <authorList>
            <person name="Nygaard S."/>
            <person name="Hu H."/>
            <person name="Boomsma J."/>
            <person name="Zhang G."/>
        </authorList>
    </citation>
    <scope>NUCLEOTIDE SEQUENCE [LARGE SCALE GENOMIC DNA]</scope>
    <source>
        <strain evidence="4">MS0001</strain>
        <tissue evidence="4">Whole body</tissue>
    </source>
</reference>
<keyword evidence="3" id="KW-1133">Transmembrane helix</keyword>
<gene>
    <name evidence="4" type="ORF">ALC62_01678</name>
</gene>
<name>A0A195D3P6_9HYME</name>
<dbReference type="EMBL" id="KQ976885">
    <property type="protein sequence ID" value="KYN07476.1"/>
    <property type="molecule type" value="Genomic_DNA"/>
</dbReference>
<dbReference type="PANTHER" id="PTHR31019">
    <property type="entry name" value="SMALL INTEGRAL MEMBRANE PROTEIN 14"/>
    <property type="match status" value="1"/>
</dbReference>
<accession>A0A195D3P6</accession>
<organism evidence="4 5">
    <name type="scientific">Cyphomyrmex costatus</name>
    <dbReference type="NCBI Taxonomy" id="456900"/>
    <lineage>
        <taxon>Eukaryota</taxon>
        <taxon>Metazoa</taxon>
        <taxon>Ecdysozoa</taxon>
        <taxon>Arthropoda</taxon>
        <taxon>Hexapoda</taxon>
        <taxon>Insecta</taxon>
        <taxon>Pterygota</taxon>
        <taxon>Neoptera</taxon>
        <taxon>Endopterygota</taxon>
        <taxon>Hymenoptera</taxon>
        <taxon>Apocrita</taxon>
        <taxon>Aculeata</taxon>
        <taxon>Formicoidea</taxon>
        <taxon>Formicidae</taxon>
        <taxon>Myrmicinae</taxon>
        <taxon>Cyphomyrmex</taxon>
    </lineage>
</organism>
<dbReference type="Pfam" id="PF11027">
    <property type="entry name" value="DUF2615"/>
    <property type="match status" value="1"/>
</dbReference>
<dbReference type="Proteomes" id="UP000078542">
    <property type="component" value="Unassembled WGS sequence"/>
</dbReference>
<evidence type="ECO:0000256" key="2">
    <source>
        <dbReference type="SAM" id="MobiDB-lite"/>
    </source>
</evidence>
<dbReference type="AlphaFoldDB" id="A0A195D3P6"/>
<evidence type="ECO:0000313" key="5">
    <source>
        <dbReference type="Proteomes" id="UP000078542"/>
    </source>
</evidence>
<keyword evidence="5" id="KW-1185">Reference proteome</keyword>
<evidence type="ECO:0000256" key="1">
    <source>
        <dbReference type="ARBA" id="ARBA00017902"/>
    </source>
</evidence>
<dbReference type="STRING" id="456900.A0A195D3P6"/>
<feature type="non-terminal residue" evidence="4">
    <location>
        <position position="1"/>
    </location>
</feature>
<feature type="transmembrane region" description="Helical" evidence="3">
    <location>
        <begin position="31"/>
        <end position="47"/>
    </location>
</feature>
<feature type="region of interest" description="Disordered" evidence="2">
    <location>
        <begin position="57"/>
        <end position="79"/>
    </location>
</feature>
<dbReference type="PANTHER" id="PTHR31019:SF1">
    <property type="entry name" value="SMALL INTEGRAL MEMBRANE PROTEIN 14"/>
    <property type="match status" value="1"/>
</dbReference>
<evidence type="ECO:0000313" key="4">
    <source>
        <dbReference type="EMBL" id="KYN07476.1"/>
    </source>
</evidence>
<sequence>LLFQLRQSQDYCSETECFSVWPEMNDESSDFLTTFLIIGVIAVLYAFRPRSLRNSTKNIINSSNKPGSHGDDPPSPTVN</sequence>
<protein>
    <recommendedName>
        <fullName evidence="1">Small integral membrane protein 14</fullName>
    </recommendedName>
</protein>
<keyword evidence="3" id="KW-0472">Membrane</keyword>